<dbReference type="SUPFAM" id="SSF110857">
    <property type="entry name" value="Gamma-glutamyl cyclotransferase-like"/>
    <property type="match status" value="1"/>
</dbReference>
<evidence type="ECO:0000256" key="3">
    <source>
        <dbReference type="ARBA" id="ARBA00030602"/>
    </source>
</evidence>
<keyword evidence="2" id="KW-0808">Transferase</keyword>
<evidence type="ECO:0000313" key="7">
    <source>
        <dbReference type="Proteomes" id="UP001265746"/>
    </source>
</evidence>
<dbReference type="InterPro" id="IPR013024">
    <property type="entry name" value="GGCT-like"/>
</dbReference>
<comment type="caution">
    <text evidence="6">The sequence shown here is derived from an EMBL/GenBank/DDBJ whole genome shotgun (WGS) entry which is preliminary data.</text>
</comment>
<name>A0AAD9SBD2_PHOAM</name>
<reference evidence="6" key="1">
    <citation type="submission" date="2023-06" db="EMBL/GenBank/DDBJ databases">
        <authorList>
            <person name="Noh H."/>
        </authorList>
    </citation>
    <scope>NUCLEOTIDE SEQUENCE</scope>
    <source>
        <strain evidence="6">DUCC20226</strain>
    </source>
</reference>
<dbReference type="InterPro" id="IPR009288">
    <property type="entry name" value="AIG2-like_dom"/>
</dbReference>
<dbReference type="PANTHER" id="PTHR31544">
    <property type="entry name" value="AIG2-LIKE PROTEIN D"/>
    <property type="match status" value="1"/>
</dbReference>
<evidence type="ECO:0000256" key="1">
    <source>
        <dbReference type="ARBA" id="ARBA00008861"/>
    </source>
</evidence>
<dbReference type="Pfam" id="PF06094">
    <property type="entry name" value="GGACT"/>
    <property type="match status" value="1"/>
</dbReference>
<dbReference type="InterPro" id="IPR045038">
    <property type="entry name" value="AIG2-like"/>
</dbReference>
<sequence length="210" mass="23659">MDADEHKSPPSAPPLPPAPHTIIAKSEQAVETPSAYHHSLKSMPADGKPSRSIGKALMEEPYKPKYYFFYGTLTQPDILKHILDLQEEPVLRPAKITGYALTDWGQYRMLVDGRPGQEVTGHAYVVQLLEDERKLARYEPSAYEVAPCQMQFAEGRDPAHGDGMTFKYAGDDEALMAGRFDQKLWELQMGTRLPEKWRTRYMSSSGQGET</sequence>
<protein>
    <recommendedName>
        <fullName evidence="3">Putative gamma-glutamylcyclotransferase</fullName>
    </recommendedName>
</protein>
<evidence type="ECO:0000313" key="6">
    <source>
        <dbReference type="EMBL" id="KAK2604351.1"/>
    </source>
</evidence>
<dbReference type="AlphaFoldDB" id="A0AAD9SBD2"/>
<dbReference type="PANTHER" id="PTHR31544:SF4">
    <property type="entry name" value="GAMMA-GLUTAMYLCYCLOTRANSFERASE-RELATED"/>
    <property type="match status" value="1"/>
</dbReference>
<proteinExistence type="inferred from homology"/>
<accession>A0AAD9SBD2</accession>
<dbReference type="Proteomes" id="UP001265746">
    <property type="component" value="Unassembled WGS sequence"/>
</dbReference>
<dbReference type="InterPro" id="IPR036568">
    <property type="entry name" value="GGCT-like_sf"/>
</dbReference>
<organism evidence="6 7">
    <name type="scientific">Phomopsis amygdali</name>
    <name type="common">Fusicoccum amygdali</name>
    <dbReference type="NCBI Taxonomy" id="1214568"/>
    <lineage>
        <taxon>Eukaryota</taxon>
        <taxon>Fungi</taxon>
        <taxon>Dikarya</taxon>
        <taxon>Ascomycota</taxon>
        <taxon>Pezizomycotina</taxon>
        <taxon>Sordariomycetes</taxon>
        <taxon>Sordariomycetidae</taxon>
        <taxon>Diaporthales</taxon>
        <taxon>Diaporthaceae</taxon>
        <taxon>Diaporthe</taxon>
    </lineage>
</organism>
<evidence type="ECO:0000256" key="2">
    <source>
        <dbReference type="ARBA" id="ARBA00022679"/>
    </source>
</evidence>
<feature type="region of interest" description="Disordered" evidence="4">
    <location>
        <begin position="1"/>
        <end position="52"/>
    </location>
</feature>
<keyword evidence="7" id="KW-1185">Reference proteome</keyword>
<feature type="compositionally biased region" description="Pro residues" evidence="4">
    <location>
        <begin position="10"/>
        <end position="19"/>
    </location>
</feature>
<evidence type="ECO:0000259" key="5">
    <source>
        <dbReference type="Pfam" id="PF06094"/>
    </source>
</evidence>
<comment type="similarity">
    <text evidence="1">Belongs to the gamma-glutamylcyclotransferase family.</text>
</comment>
<dbReference type="Gene3D" id="3.10.490.10">
    <property type="entry name" value="Gamma-glutamyl cyclotransferase-like"/>
    <property type="match status" value="1"/>
</dbReference>
<feature type="domain" description="Gamma-glutamylcyclotransferase AIG2-like" evidence="5">
    <location>
        <begin position="67"/>
        <end position="170"/>
    </location>
</feature>
<dbReference type="CDD" id="cd06661">
    <property type="entry name" value="GGCT_like"/>
    <property type="match status" value="1"/>
</dbReference>
<dbReference type="EMBL" id="JAUJFL010000004">
    <property type="protein sequence ID" value="KAK2604351.1"/>
    <property type="molecule type" value="Genomic_DNA"/>
</dbReference>
<gene>
    <name evidence="6" type="ORF">N8I77_007290</name>
</gene>
<dbReference type="GO" id="GO:0016740">
    <property type="term" value="F:transferase activity"/>
    <property type="evidence" value="ECO:0007669"/>
    <property type="project" value="UniProtKB-KW"/>
</dbReference>
<evidence type="ECO:0000256" key="4">
    <source>
        <dbReference type="SAM" id="MobiDB-lite"/>
    </source>
</evidence>